<keyword evidence="6" id="KW-1185">Reference proteome</keyword>
<feature type="region of interest" description="Disordered" evidence="1">
    <location>
        <begin position="85"/>
        <end position="109"/>
    </location>
</feature>
<reference evidence="2" key="1">
    <citation type="submission" date="2021-02" db="EMBL/GenBank/DDBJ databases">
        <authorList>
            <person name="Nowell W R."/>
        </authorList>
    </citation>
    <scope>NUCLEOTIDE SEQUENCE</scope>
</reference>
<name>A0A814BFK5_9BILA</name>
<organism evidence="2 6">
    <name type="scientific">Didymodactylos carnosus</name>
    <dbReference type="NCBI Taxonomy" id="1234261"/>
    <lineage>
        <taxon>Eukaryota</taxon>
        <taxon>Metazoa</taxon>
        <taxon>Spiralia</taxon>
        <taxon>Gnathifera</taxon>
        <taxon>Rotifera</taxon>
        <taxon>Eurotatoria</taxon>
        <taxon>Bdelloidea</taxon>
        <taxon>Philodinida</taxon>
        <taxon>Philodinidae</taxon>
        <taxon>Didymodactylos</taxon>
    </lineage>
</organism>
<dbReference type="EMBL" id="CAJOBC010001909">
    <property type="protein sequence ID" value="CAF3705358.1"/>
    <property type="molecule type" value="Genomic_DNA"/>
</dbReference>
<protein>
    <submittedName>
        <fullName evidence="2">Uncharacterized protein</fullName>
    </submittedName>
</protein>
<comment type="caution">
    <text evidence="2">The sequence shown here is derived from an EMBL/GenBank/DDBJ whole genome shotgun (WGS) entry which is preliminary data.</text>
</comment>
<gene>
    <name evidence="2" type="ORF">GPM918_LOCUS9966</name>
    <name evidence="3" type="ORF">OVA965_LOCUS38804</name>
    <name evidence="4" type="ORF">SRO942_LOCUS9967</name>
    <name evidence="5" type="ORF">TMI583_LOCUS40020</name>
</gene>
<dbReference type="EMBL" id="CAJOBA010061281">
    <property type="protein sequence ID" value="CAF4329937.1"/>
    <property type="molecule type" value="Genomic_DNA"/>
</dbReference>
<dbReference type="Proteomes" id="UP000677228">
    <property type="component" value="Unassembled WGS sequence"/>
</dbReference>
<dbReference type="Proteomes" id="UP000681722">
    <property type="component" value="Unassembled WGS sequence"/>
</dbReference>
<evidence type="ECO:0000313" key="5">
    <source>
        <dbReference type="EMBL" id="CAF4329937.1"/>
    </source>
</evidence>
<evidence type="ECO:0000313" key="4">
    <source>
        <dbReference type="EMBL" id="CAF3705358.1"/>
    </source>
</evidence>
<evidence type="ECO:0000313" key="6">
    <source>
        <dbReference type="Proteomes" id="UP000663829"/>
    </source>
</evidence>
<dbReference type="AlphaFoldDB" id="A0A814BFK5"/>
<dbReference type="Proteomes" id="UP000663829">
    <property type="component" value="Unassembled WGS sequence"/>
</dbReference>
<evidence type="ECO:0000313" key="2">
    <source>
        <dbReference type="EMBL" id="CAF0926878.1"/>
    </source>
</evidence>
<dbReference type="EMBL" id="CAJNOQ010001909">
    <property type="protein sequence ID" value="CAF0926878.1"/>
    <property type="molecule type" value="Genomic_DNA"/>
</dbReference>
<evidence type="ECO:0000313" key="3">
    <source>
        <dbReference type="EMBL" id="CAF1541529.1"/>
    </source>
</evidence>
<sequence length="222" mass="25692">MSSGDIDLEAVLNVRRRTLSGVTEPIFIQHRNTDAIYIKRIDDDPNILSIKSRIILFGELNILRTMFERYTSLIRITDEHRRNSSAASGFAATQEVDEEEENEDQSSPNLQPIISTLKETYIRKESLPMYSPSPPTSTGLYERFPSADYVDQLQGKRYGNIELPTMQLMEILEILLKNRFEITYVSSDYYENVLHQNIVFSKSRETFLRGSQWLHRTTSSQS</sequence>
<dbReference type="Proteomes" id="UP000682733">
    <property type="component" value="Unassembled WGS sequence"/>
</dbReference>
<dbReference type="OrthoDB" id="10009706at2759"/>
<dbReference type="EMBL" id="CAJNOK010038946">
    <property type="protein sequence ID" value="CAF1541529.1"/>
    <property type="molecule type" value="Genomic_DNA"/>
</dbReference>
<accession>A0A814BFK5</accession>
<feature type="compositionally biased region" description="Acidic residues" evidence="1">
    <location>
        <begin position="95"/>
        <end position="104"/>
    </location>
</feature>
<evidence type="ECO:0000256" key="1">
    <source>
        <dbReference type="SAM" id="MobiDB-lite"/>
    </source>
</evidence>
<proteinExistence type="predicted"/>